<evidence type="ECO:0000256" key="7">
    <source>
        <dbReference type="ARBA" id="ARBA00022827"/>
    </source>
</evidence>
<keyword evidence="3" id="KW-0028">Amino-acid biosynthesis</keyword>
<reference evidence="16 17" key="1">
    <citation type="journal article" date="2009" name="Science">
        <title>Green evolution and dynamic adaptations revealed by genomes of the marine picoeukaryotes Micromonas.</title>
        <authorList>
            <person name="Worden A.Z."/>
            <person name="Lee J.H."/>
            <person name="Mock T."/>
            <person name="Rouze P."/>
            <person name="Simmons M.P."/>
            <person name="Aerts A.L."/>
            <person name="Allen A.E."/>
            <person name="Cuvelier M.L."/>
            <person name="Derelle E."/>
            <person name="Everett M.V."/>
            <person name="Foulon E."/>
            <person name="Grimwood J."/>
            <person name="Gundlach H."/>
            <person name="Henrissat B."/>
            <person name="Napoli C."/>
            <person name="McDonald S.M."/>
            <person name="Parker M.S."/>
            <person name="Rombauts S."/>
            <person name="Salamov A."/>
            <person name="Von Dassow P."/>
            <person name="Badger J.H."/>
            <person name="Coutinho P.M."/>
            <person name="Demir E."/>
            <person name="Dubchak I."/>
            <person name="Gentemann C."/>
            <person name="Eikrem W."/>
            <person name="Gready J.E."/>
            <person name="John U."/>
            <person name="Lanier W."/>
            <person name="Lindquist E.A."/>
            <person name="Lucas S."/>
            <person name="Mayer K.F."/>
            <person name="Moreau H."/>
            <person name="Not F."/>
            <person name="Otillar R."/>
            <person name="Panaud O."/>
            <person name="Pangilinan J."/>
            <person name="Paulsen I."/>
            <person name="Piegu B."/>
            <person name="Poliakov A."/>
            <person name="Robbens S."/>
            <person name="Schmutz J."/>
            <person name="Toulza E."/>
            <person name="Wyss T."/>
            <person name="Zelensky A."/>
            <person name="Zhou K."/>
            <person name="Armbrust E.V."/>
            <person name="Bhattacharya D."/>
            <person name="Goodenough U.W."/>
            <person name="Van de Peer Y."/>
            <person name="Grigoriev I.V."/>
        </authorList>
    </citation>
    <scope>NUCLEOTIDE SEQUENCE [LARGE SCALE GENOMIC DNA]</scope>
    <source>
        <strain evidence="17">RCC299 / NOUM17</strain>
    </source>
</reference>
<dbReference type="KEGG" id="mis:MICPUN_75222"/>
<evidence type="ECO:0000256" key="12">
    <source>
        <dbReference type="ARBA" id="ARBA00040659"/>
    </source>
</evidence>
<feature type="region of interest" description="Disordered" evidence="13">
    <location>
        <begin position="159"/>
        <end position="189"/>
    </location>
</feature>
<dbReference type="PRINTS" id="PR00371">
    <property type="entry name" value="FPNCR"/>
</dbReference>
<dbReference type="RefSeq" id="XP_002509013.1">
    <property type="nucleotide sequence ID" value="XM_002508967.1"/>
</dbReference>
<dbReference type="InterPro" id="IPR003097">
    <property type="entry name" value="CysJ-like_FAD-binding"/>
</dbReference>
<dbReference type="AlphaFoldDB" id="C1FJ07"/>
<dbReference type="GeneID" id="8248136"/>
<dbReference type="InterPro" id="IPR029039">
    <property type="entry name" value="Flavoprotein-like_sf"/>
</dbReference>
<dbReference type="OrthoDB" id="1856718at2759"/>
<dbReference type="GO" id="GO:0050667">
    <property type="term" value="P:homocysteine metabolic process"/>
    <property type="evidence" value="ECO:0007669"/>
    <property type="project" value="TreeGrafter"/>
</dbReference>
<dbReference type="Gene3D" id="1.20.990.10">
    <property type="entry name" value="NADPH-cytochrome p450 Reductase, Chain A, domain 3"/>
    <property type="match status" value="1"/>
</dbReference>
<evidence type="ECO:0000256" key="10">
    <source>
        <dbReference type="ARBA" id="ARBA00023167"/>
    </source>
</evidence>
<dbReference type="SUPFAM" id="SSF52218">
    <property type="entry name" value="Flavoproteins"/>
    <property type="match status" value="1"/>
</dbReference>
<evidence type="ECO:0000256" key="4">
    <source>
        <dbReference type="ARBA" id="ARBA00022630"/>
    </source>
</evidence>
<dbReference type="Gene3D" id="2.40.30.10">
    <property type="entry name" value="Translation factors"/>
    <property type="match status" value="1"/>
</dbReference>
<dbReference type="InterPro" id="IPR023173">
    <property type="entry name" value="NADPH_Cyt_P450_Rdtase_alpha"/>
</dbReference>
<feature type="non-terminal residue" evidence="16">
    <location>
        <position position="1"/>
    </location>
</feature>
<dbReference type="PRINTS" id="PR00369">
    <property type="entry name" value="FLAVODOXIN"/>
</dbReference>
<dbReference type="eggNOG" id="KOG1158">
    <property type="taxonomic scope" value="Eukaryota"/>
</dbReference>
<dbReference type="Gene3D" id="3.40.50.360">
    <property type="match status" value="1"/>
</dbReference>
<dbReference type="PANTHER" id="PTHR19384:SF84">
    <property type="entry name" value="METHIONINE SYNTHASE REDUCTASE"/>
    <property type="match status" value="1"/>
</dbReference>
<evidence type="ECO:0000256" key="11">
    <source>
        <dbReference type="ARBA" id="ARBA00039088"/>
    </source>
</evidence>
<keyword evidence="8" id="KW-0521">NADP</keyword>
<comment type="cofactor">
    <cofactor evidence="2">
        <name>FAD</name>
        <dbReference type="ChEBI" id="CHEBI:57692"/>
    </cofactor>
</comment>
<keyword evidence="9" id="KW-0560">Oxidoreductase</keyword>
<dbReference type="PANTHER" id="PTHR19384">
    <property type="entry name" value="NITRIC OXIDE SYNTHASE-RELATED"/>
    <property type="match status" value="1"/>
</dbReference>
<evidence type="ECO:0000256" key="5">
    <source>
        <dbReference type="ARBA" id="ARBA00022643"/>
    </source>
</evidence>
<evidence type="ECO:0000259" key="14">
    <source>
        <dbReference type="PROSITE" id="PS50902"/>
    </source>
</evidence>
<evidence type="ECO:0000256" key="3">
    <source>
        <dbReference type="ARBA" id="ARBA00022605"/>
    </source>
</evidence>
<gene>
    <name evidence="16" type="ORF">MICPUN_75222</name>
</gene>
<dbReference type="FunFam" id="3.40.50.80:FF:000001">
    <property type="entry name" value="NADPH--cytochrome P450 reductase 1"/>
    <property type="match status" value="1"/>
</dbReference>
<evidence type="ECO:0000313" key="17">
    <source>
        <dbReference type="Proteomes" id="UP000002009"/>
    </source>
</evidence>
<dbReference type="GO" id="GO:0005829">
    <property type="term" value="C:cytosol"/>
    <property type="evidence" value="ECO:0007669"/>
    <property type="project" value="TreeGrafter"/>
</dbReference>
<dbReference type="GO" id="GO:0009086">
    <property type="term" value="P:methionine biosynthetic process"/>
    <property type="evidence" value="ECO:0007669"/>
    <property type="project" value="UniProtKB-KW"/>
</dbReference>
<dbReference type="InParanoid" id="C1FJ07"/>
<dbReference type="InterPro" id="IPR001709">
    <property type="entry name" value="Flavoprot_Pyr_Nucl_cyt_Rdtase"/>
</dbReference>
<dbReference type="Pfam" id="PF00258">
    <property type="entry name" value="Flavodoxin_1"/>
    <property type="match status" value="1"/>
</dbReference>
<dbReference type="Gene3D" id="3.40.50.80">
    <property type="entry name" value="Nucleotide-binding domain of ferredoxin-NADP reductase (FNR) module"/>
    <property type="match status" value="1"/>
</dbReference>
<keyword evidence="6" id="KW-0949">S-adenosyl-L-methionine</keyword>
<protein>
    <recommendedName>
        <fullName evidence="12">Methionine synthase reductase</fullName>
        <ecNumber evidence="11">1.16.1.8</ecNumber>
    </recommendedName>
</protein>
<feature type="non-terminal residue" evidence="16">
    <location>
        <position position="617"/>
    </location>
</feature>
<keyword evidence="10" id="KW-0486">Methionine biosynthesis</keyword>
<dbReference type="InterPro" id="IPR001433">
    <property type="entry name" value="OxRdtase_FAD/NAD-bd"/>
</dbReference>
<evidence type="ECO:0000313" key="16">
    <source>
        <dbReference type="EMBL" id="ACO70271.1"/>
    </source>
</evidence>
<feature type="domain" description="FAD-binding FR-type" evidence="15">
    <location>
        <begin position="209"/>
        <end position="455"/>
    </location>
</feature>
<dbReference type="GO" id="GO:0030586">
    <property type="term" value="F:[methionine synthase] reductase (NADPH) activity"/>
    <property type="evidence" value="ECO:0007669"/>
    <property type="project" value="UniProtKB-EC"/>
</dbReference>
<dbReference type="InterPro" id="IPR008254">
    <property type="entry name" value="Flavodoxin/NO_synth"/>
</dbReference>
<dbReference type="PROSITE" id="PS50902">
    <property type="entry name" value="FLAVODOXIN_LIKE"/>
    <property type="match status" value="1"/>
</dbReference>
<organism evidence="16 17">
    <name type="scientific">Micromonas commoda (strain RCC299 / NOUM17 / CCMP2709)</name>
    <name type="common">Picoplanktonic green alga</name>
    <dbReference type="NCBI Taxonomy" id="296587"/>
    <lineage>
        <taxon>Eukaryota</taxon>
        <taxon>Viridiplantae</taxon>
        <taxon>Chlorophyta</taxon>
        <taxon>Mamiellophyceae</taxon>
        <taxon>Mamiellales</taxon>
        <taxon>Mamiellaceae</taxon>
        <taxon>Micromonas</taxon>
    </lineage>
</organism>
<accession>C1FJ07</accession>
<dbReference type="PROSITE" id="PS51384">
    <property type="entry name" value="FAD_FR"/>
    <property type="match status" value="1"/>
</dbReference>
<dbReference type="GO" id="GO:0010181">
    <property type="term" value="F:FMN binding"/>
    <property type="evidence" value="ECO:0007669"/>
    <property type="project" value="InterPro"/>
</dbReference>
<keyword evidence="5" id="KW-0288">FMN</keyword>
<dbReference type="Pfam" id="PF00667">
    <property type="entry name" value="FAD_binding_1"/>
    <property type="match status" value="1"/>
</dbReference>
<evidence type="ECO:0000256" key="13">
    <source>
        <dbReference type="SAM" id="MobiDB-lite"/>
    </source>
</evidence>
<evidence type="ECO:0000259" key="15">
    <source>
        <dbReference type="PROSITE" id="PS51384"/>
    </source>
</evidence>
<dbReference type="Pfam" id="PF00175">
    <property type="entry name" value="NAD_binding_1"/>
    <property type="match status" value="1"/>
</dbReference>
<dbReference type="InterPro" id="IPR039261">
    <property type="entry name" value="FNR_nucleotide-bd"/>
</dbReference>
<dbReference type="OMA" id="LFFGHQR"/>
<proteinExistence type="predicted"/>
<comment type="cofactor">
    <cofactor evidence="1">
        <name>FMN</name>
        <dbReference type="ChEBI" id="CHEBI:58210"/>
    </cofactor>
</comment>
<dbReference type="InterPro" id="IPR017927">
    <property type="entry name" value="FAD-bd_FR_type"/>
</dbReference>
<dbReference type="EMBL" id="CP001577">
    <property type="protein sequence ID" value="ACO70271.1"/>
    <property type="molecule type" value="Genomic_DNA"/>
</dbReference>
<evidence type="ECO:0000256" key="1">
    <source>
        <dbReference type="ARBA" id="ARBA00001917"/>
    </source>
</evidence>
<dbReference type="SUPFAM" id="SSF63380">
    <property type="entry name" value="Riboflavin synthase domain-like"/>
    <property type="match status" value="1"/>
</dbReference>
<sequence length="617" mass="65458">VKFLFGSQTGNAAEICKEMAAEAPAKGFPNVHCNAMNEVDVKDVLKPGAVVVYVVSSTGDGDAPDNCDSFFTKLKRVAKKEAGVCGAGVQYAVLGLGDQNYSAFMAVPRSFTAAMEKAGAKAFYPRGEADETLGLYEYCEKWQDGLWEPLRTASERAPALAKDPTGGVAKDSTGGVAKDPTGGVAPAAPAPVPAPVPAAAADAAEADLVGPYLAKVAKSELMTDPKSDRRVLHVEFDTRGARGLDFEPGDSLGVLPQNDPALVDALAARLGLDPNAVFELGWAEGQAPSGPTSAPPLRHIRCPASVGAALTHAVDVTAPPRKSLLRVLAEACTDAGERRDLLTLCSRGGRDEYKVRCGDECPTLLDLLESHPSCAPGWAELLDALQPLQPRMYSITSAPEAHGGVPAVAFSVVEFSTPLGAIRRGVATNWLDRRASDQTFRVPLYVKKSTHFAPPTDVSHPVIMIGPGTGVAPFRGFLERRRAMIAAADAASPPPGPAWLFFGCRRRDEDYLYRGDLESFAADGTLTELVTAFSRESSTTKTYVQHRIAERAAEVAAIVAAPEARVYVCGDGANMAKDVHGALVDALAVHVDGMDEKRASEMLMAMTKEGRYVRDIW</sequence>
<name>C1FJ07_MICCC</name>
<dbReference type="SUPFAM" id="SSF52343">
    <property type="entry name" value="Ferredoxin reductase-like, C-terminal NADP-linked domain"/>
    <property type="match status" value="1"/>
</dbReference>
<keyword evidence="17" id="KW-1185">Reference proteome</keyword>
<evidence type="ECO:0000256" key="2">
    <source>
        <dbReference type="ARBA" id="ARBA00001974"/>
    </source>
</evidence>
<keyword evidence="7" id="KW-0274">FAD</keyword>
<dbReference type="InterPro" id="IPR017938">
    <property type="entry name" value="Riboflavin_synthase-like_b-brl"/>
</dbReference>
<dbReference type="EC" id="1.16.1.8" evidence="11"/>
<keyword evidence="4" id="KW-0285">Flavoprotein</keyword>
<dbReference type="Proteomes" id="UP000002009">
    <property type="component" value="Chromosome 12"/>
</dbReference>
<dbReference type="GO" id="GO:0050660">
    <property type="term" value="F:flavin adenine dinucleotide binding"/>
    <property type="evidence" value="ECO:0007669"/>
    <property type="project" value="TreeGrafter"/>
</dbReference>
<evidence type="ECO:0000256" key="8">
    <source>
        <dbReference type="ARBA" id="ARBA00022857"/>
    </source>
</evidence>
<dbReference type="STRING" id="296587.C1FJ07"/>
<feature type="domain" description="Flavodoxin-like" evidence="14">
    <location>
        <begin position="1"/>
        <end position="147"/>
    </location>
</feature>
<evidence type="ECO:0000256" key="6">
    <source>
        <dbReference type="ARBA" id="ARBA00022691"/>
    </source>
</evidence>
<dbReference type="InterPro" id="IPR001094">
    <property type="entry name" value="Flavdoxin-like"/>
</dbReference>
<evidence type="ECO:0000256" key="9">
    <source>
        <dbReference type="ARBA" id="ARBA00023002"/>
    </source>
</evidence>